<comment type="caution">
    <text evidence="3">The sequence shown here is derived from an EMBL/GenBank/DDBJ whole genome shotgun (WGS) entry which is preliminary data.</text>
</comment>
<organism evidence="3 4">
    <name type="scientific">Faecalibacterium prausnitzii M21/2</name>
    <dbReference type="NCBI Taxonomy" id="411485"/>
    <lineage>
        <taxon>Bacteria</taxon>
        <taxon>Bacillati</taxon>
        <taxon>Bacillota</taxon>
        <taxon>Clostridia</taxon>
        <taxon>Eubacteriales</taxon>
        <taxon>Oscillospiraceae</taxon>
        <taxon>Faecalibacterium</taxon>
    </lineage>
</organism>
<dbReference type="EMBL" id="ABED02000028">
    <property type="protein sequence ID" value="EDP21023.1"/>
    <property type="molecule type" value="Genomic_DNA"/>
</dbReference>
<proteinExistence type="predicted"/>
<feature type="transmembrane region" description="Helical" evidence="1">
    <location>
        <begin position="59"/>
        <end position="77"/>
    </location>
</feature>
<reference evidence="3 4" key="2">
    <citation type="submission" date="2007-09" db="EMBL/GenBank/DDBJ databases">
        <authorList>
            <person name="Fulton L."/>
            <person name="Clifton S."/>
            <person name="Fulton B."/>
            <person name="Xu J."/>
            <person name="Minx P."/>
            <person name="Pepin K.H."/>
            <person name="Johnson M."/>
            <person name="Thiruvilangam P."/>
            <person name="Bhonagiri V."/>
            <person name="Nash W.E."/>
            <person name="Mardis E.R."/>
            <person name="Wilson R.K."/>
        </authorList>
    </citation>
    <scope>NUCLEOTIDE SEQUENCE [LARGE SCALE GENOMIC DNA]</scope>
    <source>
        <strain evidence="3 4">M21/2</strain>
    </source>
</reference>
<dbReference type="InterPro" id="IPR006976">
    <property type="entry name" value="VanZ-like"/>
</dbReference>
<keyword evidence="1" id="KW-1133">Transmembrane helix</keyword>
<reference evidence="3 4" key="1">
    <citation type="submission" date="2007-09" db="EMBL/GenBank/DDBJ databases">
        <title>Draft genome sequence of Faecalibacterium prausnitzii M21/2.</title>
        <authorList>
            <person name="Sudarsanam P."/>
            <person name="Ley R."/>
            <person name="Guruge J."/>
            <person name="Turnbaugh P.J."/>
            <person name="Mahowald M."/>
            <person name="Liep D."/>
            <person name="Gordon J."/>
        </authorList>
    </citation>
    <scope>NUCLEOTIDE SEQUENCE [LARGE SCALE GENOMIC DNA]</scope>
    <source>
        <strain evidence="3 4">M21/2</strain>
    </source>
</reference>
<dbReference type="RefSeq" id="WP_005920894.1">
    <property type="nucleotide sequence ID" value="NZ_DS483482.1"/>
</dbReference>
<feature type="transmembrane region" description="Helical" evidence="1">
    <location>
        <begin position="89"/>
        <end position="105"/>
    </location>
</feature>
<dbReference type="AlphaFoldDB" id="A8SDW4"/>
<evidence type="ECO:0000259" key="2">
    <source>
        <dbReference type="Pfam" id="PF04892"/>
    </source>
</evidence>
<accession>A8SDW4</accession>
<evidence type="ECO:0000313" key="4">
    <source>
        <dbReference type="Proteomes" id="UP000005945"/>
    </source>
</evidence>
<feature type="transmembrane region" description="Helical" evidence="1">
    <location>
        <begin position="32"/>
        <end position="52"/>
    </location>
</feature>
<dbReference type="Pfam" id="PF04892">
    <property type="entry name" value="VanZ"/>
    <property type="match status" value="1"/>
</dbReference>
<keyword evidence="1" id="KW-0472">Membrane</keyword>
<feature type="domain" description="VanZ-like" evidence="2">
    <location>
        <begin position="7"/>
        <end position="105"/>
    </location>
</feature>
<dbReference type="Proteomes" id="UP000005945">
    <property type="component" value="Unassembled WGS sequence"/>
</dbReference>
<protein>
    <submittedName>
        <fullName evidence="3">VanZ-like protein</fullName>
    </submittedName>
</protein>
<dbReference type="GeneID" id="75069693"/>
<name>A8SDW4_9FIRM</name>
<evidence type="ECO:0000256" key="1">
    <source>
        <dbReference type="SAM" id="Phobius"/>
    </source>
</evidence>
<dbReference type="HOGENOM" id="CLU_2105324_0_0_9"/>
<keyword evidence="1" id="KW-0812">Transmembrane</keyword>
<gene>
    <name evidence="3" type="ORF">FAEPRAM212_02351</name>
</gene>
<sequence length="115" mass="12997">MLLILYITLLRRTPEYNEEIRYHISFLPDVKVWTGNLLNVILYIPLGGTIYNMAASIKGTAFAALLSSVLCEIIQYFTHRGVADINDVLFNLIGACAGALLFRAFRAFKKKKDLQ</sequence>
<evidence type="ECO:0000313" key="3">
    <source>
        <dbReference type="EMBL" id="EDP21023.1"/>
    </source>
</evidence>